<accession>B9LVI4</accession>
<dbReference type="Proteomes" id="UP000000740">
    <property type="component" value="Chromosome 2"/>
</dbReference>
<organism evidence="2 3">
    <name type="scientific">Halorubrum lacusprofundi (strain ATCC 49239 / DSM 5036 / JCM 8891 / ACAM 34)</name>
    <dbReference type="NCBI Taxonomy" id="416348"/>
    <lineage>
        <taxon>Archaea</taxon>
        <taxon>Methanobacteriati</taxon>
        <taxon>Methanobacteriota</taxon>
        <taxon>Stenosarchaea group</taxon>
        <taxon>Halobacteria</taxon>
        <taxon>Halobacteriales</taxon>
        <taxon>Haloferacaceae</taxon>
        <taxon>Halorubrum</taxon>
    </lineage>
</organism>
<protein>
    <submittedName>
        <fullName evidence="2">Uncharacterized protein</fullName>
    </submittedName>
</protein>
<dbReference type="AlphaFoldDB" id="B9LVI4"/>
<dbReference type="KEGG" id="hla:Hlac_3161"/>
<evidence type="ECO:0000313" key="2">
    <source>
        <dbReference type="EMBL" id="ACM58697.1"/>
    </source>
</evidence>
<dbReference type="EMBL" id="CP001366">
    <property type="protein sequence ID" value="ACM58697.1"/>
    <property type="molecule type" value="Genomic_DNA"/>
</dbReference>
<dbReference type="eggNOG" id="arCOG11352">
    <property type="taxonomic scope" value="Archaea"/>
</dbReference>
<feature type="transmembrane region" description="Helical" evidence="1">
    <location>
        <begin position="7"/>
        <end position="26"/>
    </location>
</feature>
<keyword evidence="1" id="KW-0812">Transmembrane</keyword>
<keyword evidence="3" id="KW-1185">Reference proteome</keyword>
<gene>
    <name evidence="2" type="ordered locus">Hlac_3161</name>
</gene>
<reference evidence="2 3" key="1">
    <citation type="journal article" date="2016" name="Stand. Genomic Sci.">
        <title>Complete genome sequence of the Antarctic Halorubrum lacusprofundi type strain ACAM 34.</title>
        <authorList>
            <person name="Anderson I.J."/>
            <person name="DasSarma P."/>
            <person name="Lucas S."/>
            <person name="Copeland A."/>
            <person name="Lapidus A."/>
            <person name="Del Rio T.G."/>
            <person name="Tice H."/>
            <person name="Dalin E."/>
            <person name="Bruce D.C."/>
            <person name="Goodwin L."/>
            <person name="Pitluck S."/>
            <person name="Sims D."/>
            <person name="Brettin T.S."/>
            <person name="Detter J.C."/>
            <person name="Han C.S."/>
            <person name="Larimer F."/>
            <person name="Hauser L."/>
            <person name="Land M."/>
            <person name="Ivanova N."/>
            <person name="Richardson P."/>
            <person name="Cavicchioli R."/>
            <person name="DasSarma S."/>
            <person name="Woese C.R."/>
            <person name="Kyrpides N.C."/>
        </authorList>
    </citation>
    <scope>NUCLEOTIDE SEQUENCE [LARGE SCALE GENOMIC DNA]</scope>
    <source>
        <strain evidence="3">ATCC 49239 / DSM 5036 / JCM 8891 / ACAM 34</strain>
    </source>
</reference>
<name>B9LVI4_HALLT</name>
<sequence length="58" mass="6503">MKQNQYIWVLAALHAIVLIILLYGVSTDSDQILNYALGLIFLLMLPVAYLVAKRADVL</sequence>
<keyword evidence="1" id="KW-1133">Transmembrane helix</keyword>
<keyword evidence="1" id="KW-0472">Membrane</keyword>
<evidence type="ECO:0000256" key="1">
    <source>
        <dbReference type="SAM" id="Phobius"/>
    </source>
</evidence>
<dbReference type="HOGENOM" id="CLU_2968329_0_0_2"/>
<proteinExistence type="predicted"/>
<evidence type="ECO:0000313" key="3">
    <source>
        <dbReference type="Proteomes" id="UP000000740"/>
    </source>
</evidence>
<feature type="transmembrane region" description="Helical" evidence="1">
    <location>
        <begin position="32"/>
        <end position="52"/>
    </location>
</feature>